<dbReference type="RefSeq" id="XP_013263989.1">
    <property type="nucleotide sequence ID" value="XM_013408535.1"/>
</dbReference>
<protein>
    <recommendedName>
        <fullName evidence="4">Sec39 domain-containing protein</fullName>
    </recommendedName>
</protein>
<dbReference type="OrthoDB" id="5341924at2759"/>
<dbReference type="Proteomes" id="UP000027920">
    <property type="component" value="Unassembled WGS sequence"/>
</dbReference>
<sequence length="1024" mass="113821">MTASESSHALYPSDPEIWASQLDQYLPKELRSPGSQISGVWFQDDDDINNVMTILSVARGRANVDILEYMGLDQGRYKAVLYLADMLLQPLAGSADDSKINQLPSNIQWPISFTGPEFDPVHLESSSYSWTKSTAWWEKPSDDAIDRQHHEKVMQVILPLLAKLTVAASQLVELEGKGAVRDLSQVEAKRIMRTVHQIAARLHNLGLVPLEMYQYSLPLGTTNVQRPPILHLLSSRILSTVSDAVWRSQQDEAIDRAVQQGLNYQQISQDVPGGRFRLKVRELGPEVWLEFLMWFCVDGGYASAGAQIISVLRCQTDSPWYAVHWCSNHGLETAVPRVDWDKAKTRLGGTAGRLEGYSAEEPFAHIPRQTISAEVVLALVESLFNSLNTQISGSGLSTQKFLSYLLEVLSFLEPHALGPEYFNYLTVRFLQTGSASSEAPPDDLRNWYHVISQARSLETIKSATGRTRSLDLERIAAQTELDAGVLHQALQGYINQSNATKAVNCFTDVQRHVDASRLESIGTFLMSAPQENNGFSPMKEDDRSRLDFLKSHGQLPTYKMAGFLNLVTRARLFGLGQWLLDSVDVDGPLIPESLYGELCMTVSLTKYADATGDDDLIKQVAAAPRRLRRNVSVNALRAITNALISVSDWPNASRFLTQLKDAPGGGYSPKIVARLGAKIIQIESQLRRLKQNKDLSEASALMSDILAGVFDGPRADFTLSVIKTFDQQVGYLLRLFENLPSVKERDIMYIPDAEIGKRAHRPASQLTALAHKFKSKFPLSNDANLAPETFNEVLSAIVQFRGAKEGVRMWHLFCKDPRYSAASEKAPLLGEYIVPEGGTTEGEDDLEYSLYVSRSEEQMPPLMDGHVPIISAEHKESATIPVVGESPDESQSAEGSLNPMVVPNLQTLHIIVRGALAEKRHGQGLMLEKEADLDWVLRWATHFYKALNYSKEDIEAETQLPVSLKGENTSQAQLKWFLQRPGQEAAPSMQEMGKLDIKGMFNAAAPLTRLPGVKRPEMESRLSV</sequence>
<proteinExistence type="predicted"/>
<feature type="coiled-coil region" evidence="1">
    <location>
        <begin position="672"/>
        <end position="699"/>
    </location>
</feature>
<comment type="caution">
    <text evidence="2">The sequence shown here is derived from an EMBL/GenBank/DDBJ whole genome shotgun (WGS) entry which is preliminary data.</text>
</comment>
<name>A0A072PMU5_9EURO</name>
<evidence type="ECO:0008006" key="4">
    <source>
        <dbReference type="Google" id="ProtNLM"/>
    </source>
</evidence>
<reference evidence="2 3" key="1">
    <citation type="submission" date="2013-03" db="EMBL/GenBank/DDBJ databases">
        <title>The Genome Sequence of Exophiala aquamarina CBS 119918.</title>
        <authorList>
            <consortium name="The Broad Institute Genomics Platform"/>
            <person name="Cuomo C."/>
            <person name="de Hoog S."/>
            <person name="Gorbushina A."/>
            <person name="Walker B."/>
            <person name="Young S.K."/>
            <person name="Zeng Q."/>
            <person name="Gargeya S."/>
            <person name="Fitzgerald M."/>
            <person name="Haas B."/>
            <person name="Abouelleil A."/>
            <person name="Allen A.W."/>
            <person name="Alvarado L."/>
            <person name="Arachchi H.M."/>
            <person name="Berlin A.M."/>
            <person name="Chapman S.B."/>
            <person name="Gainer-Dewar J."/>
            <person name="Goldberg J."/>
            <person name="Griggs A."/>
            <person name="Gujja S."/>
            <person name="Hansen M."/>
            <person name="Howarth C."/>
            <person name="Imamovic A."/>
            <person name="Ireland A."/>
            <person name="Larimer J."/>
            <person name="McCowan C."/>
            <person name="Murphy C."/>
            <person name="Pearson M."/>
            <person name="Poon T.W."/>
            <person name="Priest M."/>
            <person name="Roberts A."/>
            <person name="Saif S."/>
            <person name="Shea T."/>
            <person name="Sisk P."/>
            <person name="Sykes S."/>
            <person name="Wortman J."/>
            <person name="Nusbaum C."/>
            <person name="Birren B."/>
        </authorList>
    </citation>
    <scope>NUCLEOTIDE SEQUENCE [LARGE SCALE GENOMIC DNA]</scope>
    <source>
        <strain evidence="2 3">CBS 119918</strain>
    </source>
</reference>
<evidence type="ECO:0000256" key="1">
    <source>
        <dbReference type="SAM" id="Coils"/>
    </source>
</evidence>
<keyword evidence="1" id="KW-0175">Coiled coil</keyword>
<keyword evidence="3" id="KW-1185">Reference proteome</keyword>
<accession>A0A072PMU5</accession>
<organism evidence="2 3">
    <name type="scientific">Exophiala aquamarina CBS 119918</name>
    <dbReference type="NCBI Taxonomy" id="1182545"/>
    <lineage>
        <taxon>Eukaryota</taxon>
        <taxon>Fungi</taxon>
        <taxon>Dikarya</taxon>
        <taxon>Ascomycota</taxon>
        <taxon>Pezizomycotina</taxon>
        <taxon>Eurotiomycetes</taxon>
        <taxon>Chaetothyriomycetidae</taxon>
        <taxon>Chaetothyriales</taxon>
        <taxon>Herpotrichiellaceae</taxon>
        <taxon>Exophiala</taxon>
    </lineage>
</organism>
<dbReference type="VEuPathDB" id="FungiDB:A1O9_02965"/>
<dbReference type="GeneID" id="25277905"/>
<dbReference type="HOGENOM" id="CLU_281871_0_0_1"/>
<gene>
    <name evidence="2" type="ORF">A1O9_02965</name>
</gene>
<evidence type="ECO:0000313" key="2">
    <source>
        <dbReference type="EMBL" id="KEF61399.1"/>
    </source>
</evidence>
<dbReference type="STRING" id="1182545.A0A072PMU5"/>
<dbReference type="EMBL" id="AMGV01000002">
    <property type="protein sequence ID" value="KEF61399.1"/>
    <property type="molecule type" value="Genomic_DNA"/>
</dbReference>
<dbReference type="AlphaFoldDB" id="A0A072PMU5"/>
<evidence type="ECO:0000313" key="3">
    <source>
        <dbReference type="Proteomes" id="UP000027920"/>
    </source>
</evidence>